<organism evidence="1 2">
    <name type="scientific">Denitromonas iodatirespirans</name>
    <dbReference type="NCBI Taxonomy" id="2795389"/>
    <lineage>
        <taxon>Bacteria</taxon>
        <taxon>Pseudomonadati</taxon>
        <taxon>Pseudomonadota</taxon>
        <taxon>Betaproteobacteria</taxon>
        <taxon>Rhodocyclales</taxon>
        <taxon>Zoogloeaceae</taxon>
        <taxon>Denitromonas</taxon>
    </lineage>
</organism>
<comment type="caution">
    <text evidence="1">The sequence shown here is derived from an EMBL/GenBank/DDBJ whole genome shotgun (WGS) entry which is preliminary data.</text>
</comment>
<sequence>MKRLLCIACRWPIVCSALKVSLTVGIVLNLINQGAPTFAGEPLDWSKIVLNFVVPYCVSSYSAALAEWRATRTNA</sequence>
<name>A0A944DK57_DENI1</name>
<dbReference type="AlphaFoldDB" id="A0A944DK57"/>
<keyword evidence="2" id="KW-1185">Reference proteome</keyword>
<evidence type="ECO:0000313" key="2">
    <source>
        <dbReference type="Proteomes" id="UP000694660"/>
    </source>
</evidence>
<protein>
    <submittedName>
        <fullName evidence="1">Nitrate/nitrite transporter NrtS</fullName>
    </submittedName>
</protein>
<gene>
    <name evidence="1" type="primary">nrtS</name>
    <name evidence="1" type="ORF">I8J34_03720</name>
</gene>
<dbReference type="InterPro" id="IPR047700">
    <property type="entry name" value="NrtS-like"/>
</dbReference>
<dbReference type="NCBIfam" id="NF038050">
    <property type="entry name" value="NrtS"/>
    <property type="match status" value="1"/>
</dbReference>
<reference evidence="2" key="1">
    <citation type="journal article" date="2022" name="ISME J.">
        <title>Genetic and phylogenetic analysis of dissimilatory iodate-reducing bacteria identifies potential niches across the world's oceans.</title>
        <authorList>
            <person name="Reyes-Umana V."/>
            <person name="Henning Z."/>
            <person name="Lee K."/>
            <person name="Barnum T.P."/>
            <person name="Coates J.D."/>
        </authorList>
    </citation>
    <scope>NUCLEOTIDE SEQUENCE [LARGE SCALE GENOMIC DNA]</scope>
    <source>
        <strain evidence="2">IR12</strain>
    </source>
</reference>
<dbReference type="EMBL" id="JAEKFT010000003">
    <property type="protein sequence ID" value="MBT0960274.1"/>
    <property type="molecule type" value="Genomic_DNA"/>
</dbReference>
<proteinExistence type="predicted"/>
<accession>A0A944DK57</accession>
<dbReference type="RefSeq" id="WP_214360026.1">
    <property type="nucleotide sequence ID" value="NZ_JAEKFT010000003.1"/>
</dbReference>
<evidence type="ECO:0000313" key="1">
    <source>
        <dbReference type="EMBL" id="MBT0960274.1"/>
    </source>
</evidence>
<dbReference type="Proteomes" id="UP000694660">
    <property type="component" value="Unassembled WGS sequence"/>
</dbReference>